<proteinExistence type="predicted"/>
<comment type="caution">
    <text evidence="1">The sequence shown here is derived from an EMBL/GenBank/DDBJ whole genome shotgun (WGS) entry which is preliminary data.</text>
</comment>
<accession>A0A0F9GK60</accession>
<evidence type="ECO:0000313" key="1">
    <source>
        <dbReference type="EMBL" id="KKL99209.1"/>
    </source>
</evidence>
<sequence length="147" mass="16185">MLDREAALNEAASEVERVAWSFVPLSARDDLAALMVNREAAVRAKVEAEYAEALHLLPPRPGETRSEPERARDDMNARVLGAEEGYAEVEGALRDCVKAHEALYEPLVEWGILGDPQYGEPHVPNSAYIAEVDAYETARALLPKEGE</sequence>
<gene>
    <name evidence="1" type="ORF">LCGC14_1816670</name>
</gene>
<reference evidence="1" key="1">
    <citation type="journal article" date="2015" name="Nature">
        <title>Complex archaea that bridge the gap between prokaryotes and eukaryotes.</title>
        <authorList>
            <person name="Spang A."/>
            <person name="Saw J.H."/>
            <person name="Jorgensen S.L."/>
            <person name="Zaremba-Niedzwiedzka K."/>
            <person name="Martijn J."/>
            <person name="Lind A.E."/>
            <person name="van Eijk R."/>
            <person name="Schleper C."/>
            <person name="Guy L."/>
            <person name="Ettema T.J."/>
        </authorList>
    </citation>
    <scope>NUCLEOTIDE SEQUENCE</scope>
</reference>
<organism evidence="1">
    <name type="scientific">marine sediment metagenome</name>
    <dbReference type="NCBI Taxonomy" id="412755"/>
    <lineage>
        <taxon>unclassified sequences</taxon>
        <taxon>metagenomes</taxon>
        <taxon>ecological metagenomes</taxon>
    </lineage>
</organism>
<protein>
    <submittedName>
        <fullName evidence="1">Uncharacterized protein</fullName>
    </submittedName>
</protein>
<dbReference type="EMBL" id="LAZR01017730">
    <property type="protein sequence ID" value="KKL99209.1"/>
    <property type="molecule type" value="Genomic_DNA"/>
</dbReference>
<dbReference type="AlphaFoldDB" id="A0A0F9GK60"/>
<name>A0A0F9GK60_9ZZZZ</name>